<dbReference type="Proteomes" id="UP000694417">
    <property type="component" value="Unplaced"/>
</dbReference>
<dbReference type="PANTHER" id="PTHR10270">
    <property type="entry name" value="SOX TRANSCRIPTION FACTOR"/>
    <property type="match status" value="1"/>
</dbReference>
<dbReference type="FunFam" id="1.10.30.10:FF:000002">
    <property type="entry name" value="transcription factor Sox-2"/>
    <property type="match status" value="1"/>
</dbReference>
<organism evidence="17 18">
    <name type="scientific">Urocitellus parryii</name>
    <name type="common">Arctic ground squirrel</name>
    <name type="synonym">Spermophilus parryii</name>
    <dbReference type="NCBI Taxonomy" id="9999"/>
    <lineage>
        <taxon>Eukaryota</taxon>
        <taxon>Metazoa</taxon>
        <taxon>Chordata</taxon>
        <taxon>Craniata</taxon>
        <taxon>Vertebrata</taxon>
        <taxon>Euteleostomi</taxon>
        <taxon>Mammalia</taxon>
        <taxon>Eutheria</taxon>
        <taxon>Euarchontoglires</taxon>
        <taxon>Glires</taxon>
        <taxon>Rodentia</taxon>
        <taxon>Sciuromorpha</taxon>
        <taxon>Sciuridae</taxon>
        <taxon>Xerinae</taxon>
        <taxon>Marmotini</taxon>
        <taxon>Urocitellus</taxon>
    </lineage>
</organism>
<dbReference type="InterPro" id="IPR036910">
    <property type="entry name" value="HMG_box_dom_sf"/>
</dbReference>
<evidence type="ECO:0000256" key="6">
    <source>
        <dbReference type="ARBA" id="ARBA00022928"/>
    </source>
</evidence>
<evidence type="ECO:0000256" key="15">
    <source>
        <dbReference type="SAM" id="MobiDB-lite"/>
    </source>
</evidence>
<feature type="DNA-binding region" description="HMG box" evidence="14">
    <location>
        <begin position="63"/>
        <end position="131"/>
    </location>
</feature>
<evidence type="ECO:0000256" key="12">
    <source>
        <dbReference type="ARBA" id="ARBA00032498"/>
    </source>
</evidence>
<dbReference type="SUPFAM" id="SSF47095">
    <property type="entry name" value="HMG-box"/>
    <property type="match status" value="1"/>
</dbReference>
<dbReference type="GO" id="GO:0007548">
    <property type="term" value="P:sex differentiation"/>
    <property type="evidence" value="ECO:0007669"/>
    <property type="project" value="UniProtKB-KW"/>
</dbReference>
<evidence type="ECO:0000256" key="7">
    <source>
        <dbReference type="ARBA" id="ARBA00023015"/>
    </source>
</evidence>
<comment type="subcellular location">
    <subcellularLocation>
        <location evidence="1">Nucleus speckle</location>
    </subcellularLocation>
</comment>
<evidence type="ECO:0000259" key="16">
    <source>
        <dbReference type="PROSITE" id="PS50118"/>
    </source>
</evidence>
<reference evidence="17" key="2">
    <citation type="submission" date="2025-09" db="UniProtKB">
        <authorList>
            <consortium name="Ensembl"/>
        </authorList>
    </citation>
    <scope>IDENTIFICATION</scope>
</reference>
<keyword evidence="18" id="KW-1185">Reference proteome</keyword>
<evidence type="ECO:0000256" key="14">
    <source>
        <dbReference type="PROSITE-ProRule" id="PRU00267"/>
    </source>
</evidence>
<evidence type="ECO:0000313" key="17">
    <source>
        <dbReference type="Ensembl" id="ENSUPAP00010003840.1"/>
    </source>
</evidence>
<comment type="function">
    <text evidence="13">Transcriptional regulator that controls a genetic switch in male development. It is necessary and sufficient for initiating male sex determination by directing the development of supporting cell precursors (pre-Sertoli cells) as Sertoli rather than granulosa cells. Involved in different aspects of gene regulation including promoter activation or repression. Binds to the DNA consensus sequence 5'-[AT]AACAA[AT]-3'. SRY HMG box recognizes DNA by partial intercalation in the minor groove and promotes DNA bending. Also involved in pre-mRNA splicing. In male adult brain involved in the maintenance of motor functions of dopaminergic neurons.</text>
</comment>
<keyword evidence="4" id="KW-0221">Differentiation</keyword>
<dbReference type="PROSITE" id="PS50118">
    <property type="entry name" value="HMG_BOX_2"/>
    <property type="match status" value="1"/>
</dbReference>
<dbReference type="CDD" id="cd22034">
    <property type="entry name" value="HMG-box_SoxA_SRY"/>
    <property type="match status" value="1"/>
</dbReference>
<feature type="domain" description="HMG box" evidence="16">
    <location>
        <begin position="63"/>
        <end position="131"/>
    </location>
</feature>
<dbReference type="GO" id="GO:0010628">
    <property type="term" value="P:positive regulation of gene expression"/>
    <property type="evidence" value="ECO:0007669"/>
    <property type="project" value="Ensembl"/>
</dbReference>
<dbReference type="Gene3D" id="1.10.30.10">
    <property type="entry name" value="High mobility group box domain"/>
    <property type="match status" value="1"/>
</dbReference>
<evidence type="ECO:0000256" key="13">
    <source>
        <dbReference type="ARBA" id="ARBA00045821"/>
    </source>
</evidence>
<evidence type="ECO:0000313" key="18">
    <source>
        <dbReference type="Proteomes" id="UP000694417"/>
    </source>
</evidence>
<dbReference type="AlphaFoldDB" id="A0A8D2GVQ0"/>
<accession>A0A8D2GVQ0</accession>
<dbReference type="GeneTree" id="ENSGT00940000165583"/>
<keyword evidence="7" id="KW-0805">Transcription regulation</keyword>
<evidence type="ECO:0000256" key="3">
    <source>
        <dbReference type="ARBA" id="ARBA00019052"/>
    </source>
</evidence>
<evidence type="ECO:0000256" key="5">
    <source>
        <dbReference type="ARBA" id="ARBA00022860"/>
    </source>
</evidence>
<dbReference type="PANTHER" id="PTHR10270:SF161">
    <property type="entry name" value="SEX-DETERMINING REGION Y PROTEIN"/>
    <property type="match status" value="1"/>
</dbReference>
<keyword evidence="11 14" id="KW-0539">Nucleus</keyword>
<sequence length="195" mass="22526">MQHVPSYSSAMFTVLNPSDYSPAQQQQDGLDFGKNSSFLGIHHSSSNDQCETEGNLKGTQGRVKRPLNAFMVWSRDQRRKMALENPSMRNSEISKRLGYRWKTLTEAEKWPFFQEALRLQAMHREKYPNYKYRPRRKAKTQQKTGSSSLPEEPPLKLCSQASVDARLHNLGQPERSSENLQDSYRRTSKLNSICI</sequence>
<evidence type="ECO:0000256" key="11">
    <source>
        <dbReference type="ARBA" id="ARBA00023242"/>
    </source>
</evidence>
<dbReference type="GO" id="GO:0030154">
    <property type="term" value="P:cell differentiation"/>
    <property type="evidence" value="ECO:0007669"/>
    <property type="project" value="UniProtKB-KW"/>
</dbReference>
<dbReference type="SMART" id="SM00398">
    <property type="entry name" value="HMG"/>
    <property type="match status" value="1"/>
</dbReference>
<evidence type="ECO:0000256" key="9">
    <source>
        <dbReference type="ARBA" id="ARBA00023159"/>
    </source>
</evidence>
<dbReference type="GO" id="GO:0005516">
    <property type="term" value="F:calmodulin binding"/>
    <property type="evidence" value="ECO:0007669"/>
    <property type="project" value="UniProtKB-KW"/>
</dbReference>
<dbReference type="Ensembl" id="ENSUPAT00010004423.1">
    <property type="protein sequence ID" value="ENSUPAP00010003840.1"/>
    <property type="gene ID" value="ENSUPAG00010003147.1"/>
</dbReference>
<reference evidence="17" key="1">
    <citation type="submission" date="2025-08" db="UniProtKB">
        <authorList>
            <consortium name="Ensembl"/>
        </authorList>
    </citation>
    <scope>IDENTIFICATION</scope>
</reference>
<keyword evidence="9" id="KW-0010">Activator</keyword>
<proteinExistence type="inferred from homology"/>
<keyword evidence="8 14" id="KW-0238">DNA-binding</keyword>
<dbReference type="InterPro" id="IPR050140">
    <property type="entry name" value="SRY-related_HMG-box_TF-like"/>
</dbReference>
<gene>
    <name evidence="17" type="primary">SRY</name>
</gene>
<keyword evidence="10" id="KW-0804">Transcription</keyword>
<evidence type="ECO:0000256" key="2">
    <source>
        <dbReference type="ARBA" id="ARBA00005998"/>
    </source>
</evidence>
<keyword evidence="6" id="KW-0726">Sexual differentiation</keyword>
<dbReference type="Pfam" id="PF00505">
    <property type="entry name" value="HMG_box"/>
    <property type="match status" value="1"/>
</dbReference>
<evidence type="ECO:0000256" key="1">
    <source>
        <dbReference type="ARBA" id="ARBA00004324"/>
    </source>
</evidence>
<evidence type="ECO:0000256" key="10">
    <source>
        <dbReference type="ARBA" id="ARBA00023163"/>
    </source>
</evidence>
<keyword evidence="5" id="KW-0112">Calmodulin-binding</keyword>
<dbReference type="InterPro" id="IPR009071">
    <property type="entry name" value="HMG_box_dom"/>
</dbReference>
<dbReference type="GO" id="GO:0000978">
    <property type="term" value="F:RNA polymerase II cis-regulatory region sequence-specific DNA binding"/>
    <property type="evidence" value="ECO:0007669"/>
    <property type="project" value="TreeGrafter"/>
</dbReference>
<comment type="similarity">
    <text evidence="2">Belongs to the SRY family.</text>
</comment>
<feature type="region of interest" description="Disordered" evidence="15">
    <location>
        <begin position="128"/>
        <end position="155"/>
    </location>
</feature>
<evidence type="ECO:0000256" key="4">
    <source>
        <dbReference type="ARBA" id="ARBA00022782"/>
    </source>
</evidence>
<dbReference type="GO" id="GO:0016607">
    <property type="term" value="C:nuclear speck"/>
    <property type="evidence" value="ECO:0007669"/>
    <property type="project" value="UniProtKB-SubCell"/>
</dbReference>
<name>A0A8D2GVQ0_UROPR</name>
<dbReference type="GO" id="GO:0001228">
    <property type="term" value="F:DNA-binding transcription activator activity, RNA polymerase II-specific"/>
    <property type="evidence" value="ECO:0007669"/>
    <property type="project" value="TreeGrafter"/>
</dbReference>
<dbReference type="GO" id="GO:0140297">
    <property type="term" value="F:DNA-binding transcription factor binding"/>
    <property type="evidence" value="ECO:0007669"/>
    <property type="project" value="Ensembl"/>
</dbReference>
<dbReference type="GO" id="GO:2000020">
    <property type="term" value="P:positive regulation of male gonad development"/>
    <property type="evidence" value="ECO:0007669"/>
    <property type="project" value="Ensembl"/>
</dbReference>
<evidence type="ECO:0000256" key="8">
    <source>
        <dbReference type="ARBA" id="ARBA00023125"/>
    </source>
</evidence>
<protein>
    <recommendedName>
        <fullName evidence="3">Sex-determining region Y protein</fullName>
    </recommendedName>
    <alternativeName>
        <fullName evidence="12">Testis-determining factor</fullName>
    </alternativeName>
</protein>